<dbReference type="EMBL" id="JAGIYQ010000008">
    <property type="protein sequence ID" value="MBP0726084.1"/>
    <property type="molecule type" value="Genomic_DNA"/>
</dbReference>
<dbReference type="Proteomes" id="UP000682134">
    <property type="component" value="Unassembled WGS sequence"/>
</dbReference>
<sequence>MKFAKDIYWYGEYLSSEYPDLHESHISSEQYEHFRNQFFDTYLEYCKNNGYEPETF</sequence>
<reference evidence="1" key="1">
    <citation type="submission" date="2021-04" db="EMBL/GenBank/DDBJ databases">
        <title>Genome seq and assembly of Bacillus sp.</title>
        <authorList>
            <person name="Chhetri G."/>
        </authorList>
    </citation>
    <scope>NUCLEOTIDE SEQUENCE</scope>
    <source>
        <strain evidence="1">RG28</strain>
    </source>
</reference>
<gene>
    <name evidence="1" type="ORF">J5Y03_12955</name>
</gene>
<keyword evidence="2" id="KW-1185">Reference proteome</keyword>
<evidence type="ECO:0000313" key="2">
    <source>
        <dbReference type="Proteomes" id="UP000682134"/>
    </source>
</evidence>
<accession>A0A940NIP0</accession>
<name>A0A940NIP0_9BACI</name>
<comment type="caution">
    <text evidence="1">The sequence shown here is derived from an EMBL/GenBank/DDBJ whole genome shotgun (WGS) entry which is preliminary data.</text>
</comment>
<organism evidence="1 2">
    <name type="scientific">Gottfriedia endophytica</name>
    <dbReference type="NCBI Taxonomy" id="2820819"/>
    <lineage>
        <taxon>Bacteria</taxon>
        <taxon>Bacillati</taxon>
        <taxon>Bacillota</taxon>
        <taxon>Bacilli</taxon>
        <taxon>Bacillales</taxon>
        <taxon>Bacillaceae</taxon>
        <taxon>Gottfriedia</taxon>
    </lineage>
</organism>
<dbReference type="RefSeq" id="WP_209406329.1">
    <property type="nucleotide sequence ID" value="NZ_JAGIYQ010000008.1"/>
</dbReference>
<proteinExistence type="predicted"/>
<evidence type="ECO:0000313" key="1">
    <source>
        <dbReference type="EMBL" id="MBP0726084.1"/>
    </source>
</evidence>
<dbReference type="AlphaFoldDB" id="A0A940NIP0"/>
<protein>
    <submittedName>
        <fullName evidence="1">Uncharacterized protein</fullName>
    </submittedName>
</protein>